<name>A0A0G4HIA5_9ALVE</name>
<evidence type="ECO:0000256" key="1">
    <source>
        <dbReference type="SAM" id="MobiDB-lite"/>
    </source>
</evidence>
<feature type="chain" id="PRO_5005191437" evidence="2">
    <location>
        <begin position="22"/>
        <end position="243"/>
    </location>
</feature>
<gene>
    <name evidence="3" type="ORF">Cvel_27776</name>
</gene>
<feature type="non-terminal residue" evidence="3">
    <location>
        <position position="243"/>
    </location>
</feature>
<feature type="signal peptide" evidence="2">
    <location>
        <begin position="1"/>
        <end position="21"/>
    </location>
</feature>
<feature type="region of interest" description="Disordered" evidence="1">
    <location>
        <begin position="126"/>
        <end position="158"/>
    </location>
</feature>
<keyword evidence="2" id="KW-0732">Signal</keyword>
<protein>
    <submittedName>
        <fullName evidence="3">Uncharacterized protein</fullName>
    </submittedName>
</protein>
<evidence type="ECO:0000256" key="2">
    <source>
        <dbReference type="SAM" id="SignalP"/>
    </source>
</evidence>
<proteinExistence type="predicted"/>
<evidence type="ECO:0000313" key="3">
    <source>
        <dbReference type="EMBL" id="CEM43787.1"/>
    </source>
</evidence>
<accession>A0A0G4HIA5</accession>
<dbReference type="EMBL" id="CDMZ01002761">
    <property type="protein sequence ID" value="CEM43787.1"/>
    <property type="molecule type" value="Genomic_DNA"/>
</dbReference>
<dbReference type="AlphaFoldDB" id="A0A0G4HIA5"/>
<organism evidence="3">
    <name type="scientific">Chromera velia CCMP2878</name>
    <dbReference type="NCBI Taxonomy" id="1169474"/>
    <lineage>
        <taxon>Eukaryota</taxon>
        <taxon>Sar</taxon>
        <taxon>Alveolata</taxon>
        <taxon>Colpodellida</taxon>
        <taxon>Chromeraceae</taxon>
        <taxon>Chromera</taxon>
    </lineage>
</organism>
<dbReference type="PhylomeDB" id="A0A0G4HIA5"/>
<sequence>MRRASLILVVFAVATKDFSTAEDAPCDVNPALKALSVEGPERIDGSSFLSISETAVATKERFTPQQQAQCGDEVLNLVEGLRLVAQTSGPSARSLTTEPEADDAAGARVVAWADPFYASPIFVEEGDGGEGAEGEGGTTKGGPLITQRREGNEGDPSSSVEAFLHFSRGRHLRSVSDCTPLAVAPGGSGSRGLTLGFFVDPEVLREGATTVLLDNGKGLRVGFEDGGEGRAQFGVLSASPDAE</sequence>
<dbReference type="VEuPathDB" id="CryptoDB:Cvel_27776"/>
<reference evidence="3" key="1">
    <citation type="submission" date="2014-11" db="EMBL/GenBank/DDBJ databases">
        <authorList>
            <person name="Otto D Thomas"/>
            <person name="Naeem Raeece"/>
        </authorList>
    </citation>
    <scope>NUCLEOTIDE SEQUENCE</scope>
</reference>